<dbReference type="GO" id="GO:0005686">
    <property type="term" value="C:U2 snRNP"/>
    <property type="evidence" value="ECO:0007669"/>
    <property type="project" value="TreeGrafter"/>
</dbReference>
<dbReference type="InterPro" id="IPR012677">
    <property type="entry name" value="Nucleotide-bd_a/b_plait_sf"/>
</dbReference>
<dbReference type="Pfam" id="PF00076">
    <property type="entry name" value="RRM_1"/>
    <property type="match status" value="1"/>
</dbReference>
<dbReference type="InterPro" id="IPR034392">
    <property type="entry name" value="TatSF1-like_RRM1"/>
</dbReference>
<gene>
    <name evidence="9" type="ORF">BGZ65_004002</name>
</gene>
<protein>
    <recommendedName>
        <fullName evidence="8">RRM domain-containing protein</fullName>
    </recommendedName>
</protein>
<dbReference type="FunFam" id="3.30.70.330:FF:000105">
    <property type="entry name" value="HIV Tat-specific factor 1 homolog"/>
    <property type="match status" value="1"/>
</dbReference>
<keyword evidence="5" id="KW-0508">mRNA splicing</keyword>
<evidence type="ECO:0000256" key="5">
    <source>
        <dbReference type="ARBA" id="ARBA00023187"/>
    </source>
</evidence>
<dbReference type="InterPro" id="IPR035979">
    <property type="entry name" value="RBD_domain_sf"/>
</dbReference>
<dbReference type="PANTHER" id="PTHR15608:SF0">
    <property type="entry name" value="HIV TAT-SPECIFIC FACTOR 1"/>
    <property type="match status" value="1"/>
</dbReference>
<dbReference type="Gene3D" id="3.30.70.330">
    <property type="match status" value="2"/>
</dbReference>
<feature type="region of interest" description="Disordered" evidence="7">
    <location>
        <begin position="104"/>
        <end position="176"/>
    </location>
</feature>
<feature type="compositionally biased region" description="Low complexity" evidence="7">
    <location>
        <begin position="438"/>
        <end position="451"/>
    </location>
</feature>
<feature type="compositionally biased region" description="Polar residues" evidence="7">
    <location>
        <begin position="120"/>
        <end position="130"/>
    </location>
</feature>
<reference evidence="9" key="1">
    <citation type="journal article" date="2020" name="Fungal Divers.">
        <title>Resolving the Mortierellaceae phylogeny through synthesis of multi-gene phylogenetics and phylogenomics.</title>
        <authorList>
            <person name="Vandepol N."/>
            <person name="Liber J."/>
            <person name="Desiro A."/>
            <person name="Na H."/>
            <person name="Kennedy M."/>
            <person name="Barry K."/>
            <person name="Grigoriev I.V."/>
            <person name="Miller A.N."/>
            <person name="O'Donnell K."/>
            <person name="Stajich J.E."/>
            <person name="Bonito G."/>
        </authorList>
    </citation>
    <scope>NUCLEOTIDE SEQUENCE</scope>
    <source>
        <strain evidence="9">MES-2147</strain>
    </source>
</reference>
<evidence type="ECO:0000256" key="2">
    <source>
        <dbReference type="ARBA" id="ARBA00022664"/>
    </source>
</evidence>
<dbReference type="CDD" id="cd12281">
    <property type="entry name" value="RRM1_TatSF1_like"/>
    <property type="match status" value="1"/>
</dbReference>
<evidence type="ECO:0000313" key="10">
    <source>
        <dbReference type="Proteomes" id="UP000749646"/>
    </source>
</evidence>
<keyword evidence="3" id="KW-0677">Repeat</keyword>
<comment type="similarity">
    <text evidence="1">Belongs to the HTATSF1 family.</text>
</comment>
<evidence type="ECO:0000256" key="7">
    <source>
        <dbReference type="SAM" id="MobiDB-lite"/>
    </source>
</evidence>
<dbReference type="CDD" id="cd12282">
    <property type="entry name" value="RRM2_TatSF1_like"/>
    <property type="match status" value="1"/>
</dbReference>
<dbReference type="AlphaFoldDB" id="A0A9P6INJ6"/>
<dbReference type="GO" id="GO:0005684">
    <property type="term" value="C:U2-type spliceosomal complex"/>
    <property type="evidence" value="ECO:0007669"/>
    <property type="project" value="TreeGrafter"/>
</dbReference>
<keyword evidence="4 6" id="KW-0694">RNA-binding</keyword>
<dbReference type="InterPro" id="IPR000504">
    <property type="entry name" value="RRM_dom"/>
</dbReference>
<evidence type="ECO:0000259" key="8">
    <source>
        <dbReference type="PROSITE" id="PS50102"/>
    </source>
</evidence>
<keyword evidence="2" id="KW-0507">mRNA processing</keyword>
<feature type="compositionally biased region" description="Polar residues" evidence="7">
    <location>
        <begin position="25"/>
        <end position="38"/>
    </location>
</feature>
<dbReference type="PROSITE" id="PS50102">
    <property type="entry name" value="RRM"/>
    <property type="match status" value="1"/>
</dbReference>
<feature type="region of interest" description="Disordered" evidence="7">
    <location>
        <begin position="1"/>
        <end position="38"/>
    </location>
</feature>
<comment type="caution">
    <text evidence="9">The sequence shown here is derived from an EMBL/GenBank/DDBJ whole genome shotgun (WGS) entry which is preliminary data.</text>
</comment>
<evidence type="ECO:0000256" key="4">
    <source>
        <dbReference type="ARBA" id="ARBA00022884"/>
    </source>
</evidence>
<evidence type="ECO:0000256" key="3">
    <source>
        <dbReference type="ARBA" id="ARBA00022737"/>
    </source>
</evidence>
<dbReference type="SUPFAM" id="SSF54928">
    <property type="entry name" value="RNA-binding domain, RBD"/>
    <property type="match status" value="2"/>
</dbReference>
<dbReference type="OrthoDB" id="10258585at2759"/>
<dbReference type="GO" id="GO:0000398">
    <property type="term" value="P:mRNA splicing, via spliceosome"/>
    <property type="evidence" value="ECO:0007669"/>
    <property type="project" value="InterPro"/>
</dbReference>
<feature type="region of interest" description="Disordered" evidence="7">
    <location>
        <begin position="429"/>
        <end position="476"/>
    </location>
</feature>
<dbReference type="Proteomes" id="UP000749646">
    <property type="component" value="Unassembled WGS sequence"/>
</dbReference>
<evidence type="ECO:0000256" key="6">
    <source>
        <dbReference type="PROSITE-ProRule" id="PRU00176"/>
    </source>
</evidence>
<dbReference type="EMBL" id="JAAAHW010009945">
    <property type="protein sequence ID" value="KAF9933785.1"/>
    <property type="molecule type" value="Genomic_DNA"/>
</dbReference>
<evidence type="ECO:0000256" key="1">
    <source>
        <dbReference type="ARBA" id="ARBA00007747"/>
    </source>
</evidence>
<organism evidence="9 10">
    <name type="scientific">Modicella reniformis</name>
    <dbReference type="NCBI Taxonomy" id="1440133"/>
    <lineage>
        <taxon>Eukaryota</taxon>
        <taxon>Fungi</taxon>
        <taxon>Fungi incertae sedis</taxon>
        <taxon>Mucoromycota</taxon>
        <taxon>Mortierellomycotina</taxon>
        <taxon>Mortierellomycetes</taxon>
        <taxon>Mortierellales</taxon>
        <taxon>Mortierellaceae</taxon>
        <taxon>Modicella</taxon>
    </lineage>
</organism>
<accession>A0A9P6INJ6</accession>
<dbReference type="InterPro" id="IPR034393">
    <property type="entry name" value="TatSF1-like"/>
</dbReference>
<dbReference type="GO" id="GO:0003723">
    <property type="term" value="F:RNA binding"/>
    <property type="evidence" value="ECO:0007669"/>
    <property type="project" value="UniProtKB-UniRule"/>
</dbReference>
<dbReference type="PANTHER" id="PTHR15608">
    <property type="entry name" value="SPLICING FACTOR U2AF-ASSOCIATED PROTEIN 2"/>
    <property type="match status" value="1"/>
</dbReference>
<keyword evidence="10" id="KW-1185">Reference proteome</keyword>
<feature type="domain" description="RRM" evidence="8">
    <location>
        <begin position="177"/>
        <end position="265"/>
    </location>
</feature>
<dbReference type="SMART" id="SM00360">
    <property type="entry name" value="RRM"/>
    <property type="match status" value="2"/>
</dbReference>
<evidence type="ECO:0000313" key="9">
    <source>
        <dbReference type="EMBL" id="KAF9933785.1"/>
    </source>
</evidence>
<name>A0A9P6INJ6_9FUNG</name>
<sequence>MSSHEQDPDAVAADSVEEAAALTSVAEQGNSTVPGITEPQVAQQNMQYIEETGRWAYTDAEGVSFEYDENLKAWFPMFNEQLIQAQQSAYGETIPDSFETVYSENARRQKRKTKDIDYTGASTIGQSNSTEELDLDDMDFPPGLESIPGRGEGSIKQSKRQKGNNNQKGERKPRPISSVFVTGLPIDVEVDEIVDVFKKGGVFMEDENGNPKIKLYSDKAGRRNGEALVSYLRHESVPLAIDLLDDTEFRPGIEKGQIRVQQAQFKEKERPTAPTTLSEDQKKKVQKKYLKLEKKLDWFEDDENLVKADKWNKVCILKHMFTIQELERDPSLLLDLKEEIREECEKLGEVSNVIIYDHHPDGVVSVRFKEKESALLCVEMMSGRYFAGQKVEAAIYDGHTKYETKRSKEELEEDEKRRLERYAKWLEAEEEINNRNGTTSSSSSSSSSVSTATAINEQDSRQEDTEGTIAADAPTP</sequence>
<proteinExistence type="inferred from homology"/>
<feature type="compositionally biased region" description="Low complexity" evidence="7">
    <location>
        <begin position="9"/>
        <end position="21"/>
    </location>
</feature>